<dbReference type="PRINTS" id="PR00380">
    <property type="entry name" value="KINESINHEAVY"/>
</dbReference>
<dbReference type="EMBL" id="JAYMYR010000003">
    <property type="protein sequence ID" value="KAK7371888.1"/>
    <property type="molecule type" value="Genomic_DNA"/>
</dbReference>
<feature type="compositionally biased region" description="Basic and acidic residues" evidence="5">
    <location>
        <begin position="777"/>
        <end position="792"/>
    </location>
</feature>
<dbReference type="GO" id="GO:0003777">
    <property type="term" value="F:microtubule motor activity"/>
    <property type="evidence" value="ECO:0007669"/>
    <property type="project" value="InterPro"/>
</dbReference>
<dbReference type="Gene3D" id="3.40.850.10">
    <property type="entry name" value="Kinesin motor domain"/>
    <property type="match status" value="2"/>
</dbReference>
<evidence type="ECO:0000313" key="9">
    <source>
        <dbReference type="Proteomes" id="UP001374584"/>
    </source>
</evidence>
<dbReference type="PANTHER" id="PTHR47972:SF13">
    <property type="entry name" value="HEAVY CHAIN, PUTATIVE-RELATED"/>
    <property type="match status" value="1"/>
</dbReference>
<comment type="caution">
    <text evidence="8">The sequence shown here is derived from an EMBL/GenBank/DDBJ whole genome shotgun (WGS) entry which is preliminary data.</text>
</comment>
<dbReference type="SUPFAM" id="SSF47576">
    <property type="entry name" value="Calponin-homology domain, CH-domain"/>
    <property type="match status" value="1"/>
</dbReference>
<evidence type="ECO:0000256" key="4">
    <source>
        <dbReference type="SAM" id="Coils"/>
    </source>
</evidence>
<dbReference type="GO" id="GO:0015630">
    <property type="term" value="C:microtubule cytoskeleton"/>
    <property type="evidence" value="ECO:0007669"/>
    <property type="project" value="TreeGrafter"/>
</dbReference>
<name>A0AAN9NLL0_PHACN</name>
<feature type="domain" description="Kinesin motor" evidence="7">
    <location>
        <begin position="431"/>
        <end position="707"/>
    </location>
</feature>
<evidence type="ECO:0000259" key="7">
    <source>
        <dbReference type="PROSITE" id="PS50067"/>
    </source>
</evidence>
<feature type="compositionally biased region" description="Low complexity" evidence="5">
    <location>
        <begin position="845"/>
        <end position="854"/>
    </location>
</feature>
<evidence type="ECO:0008006" key="10">
    <source>
        <dbReference type="Google" id="ProtNLM"/>
    </source>
</evidence>
<reference evidence="8 9" key="1">
    <citation type="submission" date="2024-01" db="EMBL/GenBank/DDBJ databases">
        <title>The genomes of 5 underutilized Papilionoideae crops provide insights into root nodulation and disease resistanc.</title>
        <authorList>
            <person name="Jiang F."/>
        </authorList>
    </citation>
    <scope>NUCLEOTIDE SEQUENCE [LARGE SCALE GENOMIC DNA]</scope>
    <source>
        <strain evidence="8">JINMINGXINNONG_FW02</strain>
        <tissue evidence="8">Leaves</tissue>
    </source>
</reference>
<feature type="compositionally biased region" description="Polar residues" evidence="5">
    <location>
        <begin position="742"/>
        <end position="757"/>
    </location>
</feature>
<evidence type="ECO:0000256" key="2">
    <source>
        <dbReference type="ARBA" id="ARBA00023175"/>
    </source>
</evidence>
<dbReference type="PROSITE" id="PS50021">
    <property type="entry name" value="CH"/>
    <property type="match status" value="1"/>
</dbReference>
<evidence type="ECO:0000256" key="1">
    <source>
        <dbReference type="ARBA" id="ARBA00010899"/>
    </source>
</evidence>
<gene>
    <name evidence="8" type="ORF">VNO80_05254</name>
</gene>
<dbReference type="Pfam" id="PF00307">
    <property type="entry name" value="CH"/>
    <property type="match status" value="1"/>
</dbReference>
<dbReference type="SMART" id="SM00129">
    <property type="entry name" value="KISc"/>
    <property type="match status" value="1"/>
</dbReference>
<evidence type="ECO:0000259" key="6">
    <source>
        <dbReference type="PROSITE" id="PS50021"/>
    </source>
</evidence>
<evidence type="ECO:0000313" key="8">
    <source>
        <dbReference type="EMBL" id="KAK7371888.1"/>
    </source>
</evidence>
<sequence>MPQETLPHSIFASPHKRGLNLKSSASVCNNNEASYTVMAEESINDHELAHRRAEEAASRRYEAAEWLGQMDNGASSSLSKEPSEEEFCLALRNGLILCNVLNRVNPGAVVKVVDNAVVDNLALQSSEGPAQSAIQYFENMRNFLEAVNNMKLLTFEASDLEKGGSSSKVVDCILCLKGYYEWKLSGGVGVWRYGGTVRITSFPKWSPSNILGTESVDESESSQFLHLSGEVSIEETKAANALTSFFDQFGLKLLLAYLKEADEVDDLPLNAMAIDSLLRKVIRDFSALLDSQGTQLGHFLKKILKGDTGCLSKREFVDAITLYLNQRRSLASNESSKLCTCGGKRDSNQHNVKYCAKHAEIIDAQQKELEGLRYFYEEIKLELKQLQSKWDQELNRLENHIRSLEEASSSYHQVLEENRFLYNQVQDLKGAIRVYCRVRPFLPGQPNGQSTVDYIGENGNIMIMNPLKQGKDSRRVFSFNKVFATSATQEQIYADTQPLVRSALDGYNVCIFAYGQTGNMLYFFLFISLTRHTLDIRNNSQLNGLNVPDASLVPVNCTQDVLDLMKVGQRNRAVGATALNERSSRSHSVLTVHVRGRDLESNSILKGCLHLVDLAGSERVDKSEAVGERLKEAQHINKSLSALGDVIAALAQKSQHIPYRNSKLTQVLQDSLGGHAKTLMFVHINPELNALGETISTLKFAERVATIELGAAQSNKETGEIRELKEEISNMKSALERKETELQQWKSGNARNPTESQKAPRAVSPFRLPKNGTSDSMKPENYQRHMDDRSSEAKTCSSGKQRRSRFPSTHTEKESMPKMSILSEEKIVSSGKSRSPSPPVKRRSISSGRGSVIKSKVRSDTAENQPILKHLLPARVLVNKSLVSMPMPSSIDNNSRVNLHSQESAKQDRTNETLFNLQKINSRKFNQEHEEEQLKQATLGVVRHGGTRKNKADSKAKVKPHQQFPFRIQKPDMMIPISDMEIGRDITVEAPRKSNYCEPENDISLMESAVHGVNLKKINHNISRNFQNIGSRGIVQAAEPLLSSKVENKLLQHGSGRNLKEGTNITLPEFRRSRSTPRGKFSVLS</sequence>
<keyword evidence="9" id="KW-1185">Reference proteome</keyword>
<feature type="domain" description="Calponin-homology (CH)" evidence="6">
    <location>
        <begin position="57"/>
        <end position="181"/>
    </location>
</feature>
<dbReference type="GO" id="GO:0008017">
    <property type="term" value="F:microtubule binding"/>
    <property type="evidence" value="ECO:0007669"/>
    <property type="project" value="InterPro"/>
</dbReference>
<feature type="region of interest" description="Disordered" evidence="5">
    <location>
        <begin position="741"/>
        <end position="861"/>
    </location>
</feature>
<dbReference type="InterPro" id="IPR031852">
    <property type="entry name" value="Vik1/Cik1_MT-bd"/>
</dbReference>
<dbReference type="FunFam" id="1.10.418.10:FF:000067">
    <property type="entry name" value="kinesin-like protein KIN-14F"/>
    <property type="match status" value="1"/>
</dbReference>
<dbReference type="PROSITE" id="PS50067">
    <property type="entry name" value="KINESIN_MOTOR_2"/>
    <property type="match status" value="1"/>
</dbReference>
<protein>
    <recommendedName>
        <fullName evidence="10">Kinesin-like protein KIN-14F</fullName>
    </recommendedName>
</protein>
<dbReference type="Gene3D" id="1.10.418.10">
    <property type="entry name" value="Calponin-like domain"/>
    <property type="match status" value="1"/>
</dbReference>
<dbReference type="Pfam" id="PF00225">
    <property type="entry name" value="Kinesin"/>
    <property type="match status" value="1"/>
</dbReference>
<dbReference type="AlphaFoldDB" id="A0AAN9NLL0"/>
<evidence type="ECO:0000256" key="5">
    <source>
        <dbReference type="SAM" id="MobiDB-lite"/>
    </source>
</evidence>
<dbReference type="InterPro" id="IPR027417">
    <property type="entry name" value="P-loop_NTPase"/>
</dbReference>
<keyword evidence="2" id="KW-0505">Motor protein</keyword>
<organism evidence="8 9">
    <name type="scientific">Phaseolus coccineus</name>
    <name type="common">Scarlet runner bean</name>
    <name type="synonym">Phaseolus multiflorus</name>
    <dbReference type="NCBI Taxonomy" id="3886"/>
    <lineage>
        <taxon>Eukaryota</taxon>
        <taxon>Viridiplantae</taxon>
        <taxon>Streptophyta</taxon>
        <taxon>Embryophyta</taxon>
        <taxon>Tracheophyta</taxon>
        <taxon>Spermatophyta</taxon>
        <taxon>Magnoliopsida</taxon>
        <taxon>eudicotyledons</taxon>
        <taxon>Gunneridae</taxon>
        <taxon>Pentapetalae</taxon>
        <taxon>rosids</taxon>
        <taxon>fabids</taxon>
        <taxon>Fabales</taxon>
        <taxon>Fabaceae</taxon>
        <taxon>Papilionoideae</taxon>
        <taxon>50 kb inversion clade</taxon>
        <taxon>NPAAA clade</taxon>
        <taxon>indigoferoid/millettioid clade</taxon>
        <taxon>Phaseoleae</taxon>
        <taxon>Phaseolus</taxon>
    </lineage>
</organism>
<evidence type="ECO:0000256" key="3">
    <source>
        <dbReference type="PROSITE-ProRule" id="PRU00283"/>
    </source>
</evidence>
<proteinExistence type="inferred from homology"/>
<keyword evidence="4" id="KW-0175">Coiled coil</keyword>
<dbReference type="GO" id="GO:0005524">
    <property type="term" value="F:ATP binding"/>
    <property type="evidence" value="ECO:0007669"/>
    <property type="project" value="InterPro"/>
</dbReference>
<accession>A0AAN9NLL0</accession>
<comment type="caution">
    <text evidence="3">Lacks conserved residue(s) required for the propagation of feature annotation.</text>
</comment>
<dbReference type="InterPro" id="IPR036872">
    <property type="entry name" value="CH_dom_sf"/>
</dbReference>
<dbReference type="PANTHER" id="PTHR47972">
    <property type="entry name" value="KINESIN-LIKE PROTEIN KLP-3"/>
    <property type="match status" value="1"/>
</dbReference>
<dbReference type="SUPFAM" id="SSF52540">
    <property type="entry name" value="P-loop containing nucleoside triphosphate hydrolases"/>
    <property type="match status" value="1"/>
</dbReference>
<dbReference type="Pfam" id="PF16796">
    <property type="entry name" value="Microtub_bd"/>
    <property type="match status" value="1"/>
</dbReference>
<dbReference type="SMART" id="SM00033">
    <property type="entry name" value="CH"/>
    <property type="match status" value="1"/>
</dbReference>
<dbReference type="InterPro" id="IPR036961">
    <property type="entry name" value="Kinesin_motor_dom_sf"/>
</dbReference>
<dbReference type="Proteomes" id="UP001374584">
    <property type="component" value="Unassembled WGS sequence"/>
</dbReference>
<comment type="similarity">
    <text evidence="1">Belongs to the TRAFAC class myosin-kinesin ATPase superfamily. Kinesin family. KIN-14 subfamily.</text>
</comment>
<dbReference type="InterPro" id="IPR001752">
    <property type="entry name" value="Kinesin_motor_dom"/>
</dbReference>
<dbReference type="InterPro" id="IPR027640">
    <property type="entry name" value="Kinesin-like_fam"/>
</dbReference>
<feature type="coiled-coil region" evidence="4">
    <location>
        <begin position="376"/>
        <end position="407"/>
    </location>
</feature>
<dbReference type="CDD" id="cd21203">
    <property type="entry name" value="CH_AtKIN14-like"/>
    <property type="match status" value="1"/>
</dbReference>
<dbReference type="InterPro" id="IPR001715">
    <property type="entry name" value="CH_dom"/>
</dbReference>
<dbReference type="FunFam" id="3.40.850.10:FF:000178">
    <property type="entry name" value="Kinesin-related protein3"/>
    <property type="match status" value="1"/>
</dbReference>
<dbReference type="GO" id="GO:0007018">
    <property type="term" value="P:microtubule-based movement"/>
    <property type="evidence" value="ECO:0007669"/>
    <property type="project" value="InterPro"/>
</dbReference>